<evidence type="ECO:0000313" key="2">
    <source>
        <dbReference type="EMBL" id="ASA25425.1"/>
    </source>
</evidence>
<dbReference type="Proteomes" id="UP000249890">
    <property type="component" value="Chromosome"/>
</dbReference>
<dbReference type="InterPro" id="IPR012334">
    <property type="entry name" value="Pectin_lyas_fold"/>
</dbReference>
<dbReference type="OrthoDB" id="2667324at2"/>
<proteinExistence type="predicted"/>
<reference evidence="2 3" key="1">
    <citation type="submission" date="2017-06" db="EMBL/GenBank/DDBJ databases">
        <title>Complete genome sequence of Paenibacillus donghaensis KCTC 13049T isolated from East Sea sediment, South Korea.</title>
        <authorList>
            <person name="Jung B.K."/>
            <person name="Hong S.-J."/>
            <person name="Shin J.-H."/>
        </authorList>
    </citation>
    <scope>NUCLEOTIDE SEQUENCE [LARGE SCALE GENOMIC DNA]</scope>
    <source>
        <strain evidence="2 3">KCTC 13049</strain>
    </source>
</reference>
<dbReference type="KEGG" id="pdh:B9T62_34655"/>
<dbReference type="AlphaFoldDB" id="A0A2Z2KM26"/>
<dbReference type="SUPFAM" id="SSF51126">
    <property type="entry name" value="Pectin lyase-like"/>
    <property type="match status" value="1"/>
</dbReference>
<keyword evidence="3" id="KW-1185">Reference proteome</keyword>
<name>A0A2Z2KM26_9BACL</name>
<feature type="domain" description="Rhamnogalacturonase A/B/Epimerase-like pectate lyase" evidence="1">
    <location>
        <begin position="166"/>
        <end position="384"/>
    </location>
</feature>
<organism evidence="2 3">
    <name type="scientific">Paenibacillus donghaensis</name>
    <dbReference type="NCBI Taxonomy" id="414771"/>
    <lineage>
        <taxon>Bacteria</taxon>
        <taxon>Bacillati</taxon>
        <taxon>Bacillota</taxon>
        <taxon>Bacilli</taxon>
        <taxon>Bacillales</taxon>
        <taxon>Paenibacillaceae</taxon>
        <taxon>Paenibacillus</taxon>
    </lineage>
</organism>
<dbReference type="InterPro" id="IPR011050">
    <property type="entry name" value="Pectin_lyase_fold/virulence"/>
</dbReference>
<dbReference type="RefSeq" id="WP_087919390.1">
    <property type="nucleotide sequence ID" value="NZ_CP021780.1"/>
</dbReference>
<dbReference type="EMBL" id="CP021780">
    <property type="protein sequence ID" value="ASA25425.1"/>
    <property type="molecule type" value="Genomic_DNA"/>
</dbReference>
<gene>
    <name evidence="2" type="ORF">B9T62_34655</name>
</gene>
<protein>
    <recommendedName>
        <fullName evidence="1">Rhamnogalacturonase A/B/Epimerase-like pectate lyase domain-containing protein</fullName>
    </recommendedName>
</protein>
<dbReference type="InterPro" id="IPR024535">
    <property type="entry name" value="RHGA/B-epi-like_pectate_lyase"/>
</dbReference>
<dbReference type="Gene3D" id="1.20.5.340">
    <property type="match status" value="1"/>
</dbReference>
<evidence type="ECO:0000313" key="3">
    <source>
        <dbReference type="Proteomes" id="UP000249890"/>
    </source>
</evidence>
<dbReference type="Gene3D" id="2.160.20.10">
    <property type="entry name" value="Single-stranded right-handed beta-helix, Pectin lyase-like"/>
    <property type="match status" value="1"/>
</dbReference>
<dbReference type="Pfam" id="PF12708">
    <property type="entry name" value="Pect-lyase_RHGA_epim"/>
    <property type="match status" value="1"/>
</dbReference>
<evidence type="ECO:0000259" key="1">
    <source>
        <dbReference type="Pfam" id="PF12708"/>
    </source>
</evidence>
<sequence>MAEIELIKGADNGNVADKLSAAYPKINRNFQRANSELAVHGQNITNHEGRILSAQGELDNHEVRITQAKGDIDQHKASGVAHAAEHITYEGAVTGTDNLKQAVDIVKDQLDQAIISGDSGPEAAAARVSVSGETYSTLGDRLNDEYEKHTAQLADIAKVTTAQLSVSIDDYGLVGDGVYDNSVGLQAMCDSEMYVYLPPGTYRYTTTLVLSKDKFILSGASPDTILLFEGAGHAVSVEARATIKNLLIKSKYDGTGSNVYIKHGCNLENIHLYTSAGYGVEFCTTNHVITTHLDSVTIAYNKLGGIYLKSTGISQINDVSLNRLYIAKNGFDADNLSSEATPSSGHAMYIDGGLGIRIRDYVFEYNTGAGLYLDKSTGYTLRGLVVEGGYYEQNKYARTVVNWGGAAWDNISVSGSSFSDPYPLPSNSLTPLYGNTAVIERVPLSPTININGIYDITNNKAEIGYSRVSIKPNETFDFNYYPYSSARVRSDLAECEGFKCLIINPELGGFLEYGDNNYTYINPYLDYLIEIEYKCNKGGVAGQAVFQFNRLGLDSEEQLPNTDGGAKFSASLPESLTFIKKQYVYNSGQMKKGTRRLQMYLNNENGLPAGSYLIVKYVRITPIGGNVILSGATSARPEPIKGFQYFDDTLQKQICGNGTVWKDASGATV</sequence>
<accession>A0A2Z2KM26</accession>